<dbReference type="InterPro" id="IPR035996">
    <property type="entry name" value="4pyrrol_Methylase_sf"/>
</dbReference>
<keyword evidence="11" id="KW-1185">Reference proteome</keyword>
<dbReference type="InterPro" id="IPR050161">
    <property type="entry name" value="Siro_Cobalamin_biosynth"/>
</dbReference>
<evidence type="ECO:0000256" key="5">
    <source>
        <dbReference type="ARBA" id="ARBA00022691"/>
    </source>
</evidence>
<evidence type="ECO:0000256" key="3">
    <source>
        <dbReference type="ARBA" id="ARBA00022603"/>
    </source>
</evidence>
<proteinExistence type="inferred from homology"/>
<dbReference type="GO" id="GO:0004851">
    <property type="term" value="F:uroporphyrin-III C-methyltransferase activity"/>
    <property type="evidence" value="ECO:0007669"/>
    <property type="project" value="UniProtKB-EC"/>
</dbReference>
<gene>
    <name evidence="10" type="ORF">SAMN05444167_1870</name>
</gene>
<dbReference type="InterPro" id="IPR014776">
    <property type="entry name" value="4pyrrole_Mease_sub2"/>
</dbReference>
<dbReference type="Gene3D" id="3.40.1010.10">
    <property type="entry name" value="Cobalt-precorrin-4 Transmethylase, Domain 1"/>
    <property type="match status" value="1"/>
</dbReference>
<keyword evidence="5" id="KW-0949">S-adenosyl-L-methionine</keyword>
<evidence type="ECO:0000313" key="10">
    <source>
        <dbReference type="EMBL" id="SDF25918.1"/>
    </source>
</evidence>
<protein>
    <recommendedName>
        <fullName evidence="2">uroporphyrinogen-III C-methyltransferase</fullName>
        <ecNumber evidence="2">2.1.1.107</ecNumber>
    </recommendedName>
</protein>
<evidence type="ECO:0000256" key="2">
    <source>
        <dbReference type="ARBA" id="ARBA00012162"/>
    </source>
</evidence>
<sequence length="265" mass="27666">MSAQKGTVYLVGAGPGDPDLLTLKAARLLATADVVLHDDLVPDAIVQLANPHALITSVGKRCGRPRITQAGIHELMIDSARRNLSVVRLKSGDPLVFGRAAEELNALQQANIPAEVIPGVSAVFAAGATLQLPLTDRRTASKLILISGSHAADKTNPLPMWQGPLPEDATLAIYMPGRNLKTLAEDLSAHGVPTDMPCVAISSAATPQQSAVAATLEDFGNLQPGHAPLLVLIGRAMVSMLEGKHDETADHLVKDAASALTSPSF</sequence>
<dbReference type="InterPro" id="IPR006366">
    <property type="entry name" value="CobA/CysG_C"/>
</dbReference>
<dbReference type="PROSITE" id="PS00840">
    <property type="entry name" value="SUMT_2"/>
    <property type="match status" value="1"/>
</dbReference>
<dbReference type="Gene3D" id="3.30.950.10">
    <property type="entry name" value="Methyltransferase, Cobalt-precorrin-4 Transmethylase, Domain 2"/>
    <property type="match status" value="1"/>
</dbReference>
<evidence type="ECO:0000256" key="8">
    <source>
        <dbReference type="RuleBase" id="RU003960"/>
    </source>
</evidence>
<accession>A0A1G7JLT7</accession>
<name>A0A1G7JLT7_9BACT</name>
<dbReference type="InterPro" id="IPR014777">
    <property type="entry name" value="4pyrrole_Mease_sub1"/>
</dbReference>
<keyword evidence="6" id="KW-0627">Porphyrin biosynthesis</keyword>
<keyword evidence="4 8" id="KW-0808">Transferase</keyword>
<dbReference type="NCBIfam" id="NF004790">
    <property type="entry name" value="PRK06136.1"/>
    <property type="match status" value="1"/>
</dbReference>
<dbReference type="GO" id="GO:0032259">
    <property type="term" value="P:methylation"/>
    <property type="evidence" value="ECO:0007669"/>
    <property type="project" value="UniProtKB-KW"/>
</dbReference>
<dbReference type="EMBL" id="LT629690">
    <property type="protein sequence ID" value="SDF25918.1"/>
    <property type="molecule type" value="Genomic_DNA"/>
</dbReference>
<dbReference type="InterPro" id="IPR000878">
    <property type="entry name" value="4pyrrol_Mease"/>
</dbReference>
<dbReference type="Pfam" id="PF00590">
    <property type="entry name" value="TP_methylase"/>
    <property type="match status" value="1"/>
</dbReference>
<comment type="pathway">
    <text evidence="7">Porphyrin-containing compound metabolism; siroheme biosynthesis; precorrin-2 from uroporphyrinogen III: step 1/1.</text>
</comment>
<evidence type="ECO:0000259" key="9">
    <source>
        <dbReference type="Pfam" id="PF00590"/>
    </source>
</evidence>
<dbReference type="NCBIfam" id="TIGR01469">
    <property type="entry name" value="cobA_cysG_Cterm"/>
    <property type="match status" value="1"/>
</dbReference>
<dbReference type="PROSITE" id="PS00839">
    <property type="entry name" value="SUMT_1"/>
    <property type="match status" value="1"/>
</dbReference>
<dbReference type="EC" id="2.1.1.107" evidence="2"/>
<keyword evidence="3 8" id="KW-0489">Methyltransferase</keyword>
<reference evidence="11" key="1">
    <citation type="submission" date="2016-10" db="EMBL/GenBank/DDBJ databases">
        <authorList>
            <person name="Varghese N."/>
            <person name="Submissions S."/>
        </authorList>
    </citation>
    <scope>NUCLEOTIDE SEQUENCE [LARGE SCALE GENOMIC DNA]</scope>
    <source>
        <strain evidence="11">GAS232</strain>
    </source>
</reference>
<evidence type="ECO:0000313" key="11">
    <source>
        <dbReference type="Proteomes" id="UP000182427"/>
    </source>
</evidence>
<evidence type="ECO:0000256" key="4">
    <source>
        <dbReference type="ARBA" id="ARBA00022679"/>
    </source>
</evidence>
<dbReference type="AlphaFoldDB" id="A0A1G7JLT7"/>
<dbReference type="CDD" id="cd11642">
    <property type="entry name" value="SUMT"/>
    <property type="match status" value="1"/>
</dbReference>
<dbReference type="SUPFAM" id="SSF53790">
    <property type="entry name" value="Tetrapyrrole methylase"/>
    <property type="match status" value="1"/>
</dbReference>
<comment type="similarity">
    <text evidence="1 8">Belongs to the precorrin methyltransferase family.</text>
</comment>
<organism evidence="10 11">
    <name type="scientific">Terriglobus roseus</name>
    <dbReference type="NCBI Taxonomy" id="392734"/>
    <lineage>
        <taxon>Bacteria</taxon>
        <taxon>Pseudomonadati</taxon>
        <taxon>Acidobacteriota</taxon>
        <taxon>Terriglobia</taxon>
        <taxon>Terriglobales</taxon>
        <taxon>Acidobacteriaceae</taxon>
        <taxon>Terriglobus</taxon>
    </lineage>
</organism>
<dbReference type="PANTHER" id="PTHR45790">
    <property type="entry name" value="SIROHEME SYNTHASE-RELATED"/>
    <property type="match status" value="1"/>
</dbReference>
<evidence type="ECO:0000256" key="6">
    <source>
        <dbReference type="ARBA" id="ARBA00023244"/>
    </source>
</evidence>
<dbReference type="Proteomes" id="UP000182427">
    <property type="component" value="Chromosome I"/>
</dbReference>
<dbReference type="PANTHER" id="PTHR45790:SF3">
    <property type="entry name" value="S-ADENOSYL-L-METHIONINE-DEPENDENT UROPORPHYRINOGEN III METHYLTRANSFERASE, CHLOROPLASTIC"/>
    <property type="match status" value="1"/>
</dbReference>
<evidence type="ECO:0000256" key="1">
    <source>
        <dbReference type="ARBA" id="ARBA00005879"/>
    </source>
</evidence>
<evidence type="ECO:0000256" key="7">
    <source>
        <dbReference type="ARBA" id="ARBA00025705"/>
    </source>
</evidence>
<dbReference type="FunFam" id="3.40.1010.10:FF:000001">
    <property type="entry name" value="Siroheme synthase"/>
    <property type="match status" value="1"/>
</dbReference>
<dbReference type="InterPro" id="IPR003043">
    <property type="entry name" value="Uropor_MeTrfase_CS"/>
</dbReference>
<dbReference type="GO" id="GO:0019354">
    <property type="term" value="P:siroheme biosynthetic process"/>
    <property type="evidence" value="ECO:0007669"/>
    <property type="project" value="InterPro"/>
</dbReference>
<dbReference type="RefSeq" id="WP_172838205.1">
    <property type="nucleotide sequence ID" value="NZ_LT629690.1"/>
</dbReference>
<feature type="domain" description="Tetrapyrrole methylase" evidence="9">
    <location>
        <begin position="7"/>
        <end position="218"/>
    </location>
</feature>